<comment type="similarity">
    <text evidence="1">Belongs to the NmrA-type oxidoreductase family.</text>
</comment>
<feature type="domain" description="NmrA-like" evidence="3">
    <location>
        <begin position="5"/>
        <end position="282"/>
    </location>
</feature>
<evidence type="ECO:0000259" key="3">
    <source>
        <dbReference type="Pfam" id="PF05368"/>
    </source>
</evidence>
<dbReference type="PANTHER" id="PTHR42748:SF7">
    <property type="entry name" value="NMRA LIKE REDOX SENSOR 1-RELATED"/>
    <property type="match status" value="1"/>
</dbReference>
<keyword evidence="5" id="KW-1185">Reference proteome</keyword>
<dbReference type="InterPro" id="IPR051164">
    <property type="entry name" value="NmrA-like_oxidored"/>
</dbReference>
<dbReference type="RefSeq" id="WP_092541986.1">
    <property type="nucleotide sequence ID" value="NZ_BOMJ01000103.1"/>
</dbReference>
<evidence type="ECO:0000256" key="1">
    <source>
        <dbReference type="ARBA" id="ARBA00006328"/>
    </source>
</evidence>
<dbReference type="STRING" id="113562.SAMN04489716_0982"/>
<evidence type="ECO:0000313" key="4">
    <source>
        <dbReference type="EMBL" id="SDS52801.1"/>
    </source>
</evidence>
<gene>
    <name evidence="4" type="ORF">SAMN04489716_0982</name>
</gene>
<evidence type="ECO:0000313" key="5">
    <source>
        <dbReference type="Proteomes" id="UP000198688"/>
    </source>
</evidence>
<name>A0A1H1SY07_9ACTN</name>
<dbReference type="InterPro" id="IPR008030">
    <property type="entry name" value="NmrA-like"/>
</dbReference>
<dbReference type="EMBL" id="LT629758">
    <property type="protein sequence ID" value="SDS52801.1"/>
    <property type="molecule type" value="Genomic_DNA"/>
</dbReference>
<dbReference type="OrthoDB" id="4115876at2"/>
<dbReference type="Proteomes" id="UP000198688">
    <property type="component" value="Chromosome I"/>
</dbReference>
<dbReference type="InterPro" id="IPR036291">
    <property type="entry name" value="NAD(P)-bd_dom_sf"/>
</dbReference>
<keyword evidence="2" id="KW-0521">NADP</keyword>
<dbReference type="Pfam" id="PF05368">
    <property type="entry name" value="NmrA"/>
    <property type="match status" value="1"/>
</dbReference>
<dbReference type="Gene3D" id="3.90.25.10">
    <property type="entry name" value="UDP-galactose 4-epimerase, domain 1"/>
    <property type="match status" value="1"/>
</dbReference>
<evidence type="ECO:0000256" key="2">
    <source>
        <dbReference type="ARBA" id="ARBA00022857"/>
    </source>
</evidence>
<reference evidence="4 5" key="1">
    <citation type="submission" date="2016-10" db="EMBL/GenBank/DDBJ databases">
        <authorList>
            <person name="de Groot N.N."/>
        </authorList>
    </citation>
    <scope>NUCLEOTIDE SEQUENCE [LARGE SCALE GENOMIC DNA]</scope>
    <source>
        <strain evidence="4 5">DSM 43941</strain>
    </source>
</reference>
<protein>
    <submittedName>
        <fullName evidence="4">Uncharacterized conserved protein YbjT, contains NAD(P)-binding and DUF2867 domains</fullName>
    </submittedName>
</protein>
<organism evidence="4 5">
    <name type="scientific">Actinoplanes derwentensis</name>
    <dbReference type="NCBI Taxonomy" id="113562"/>
    <lineage>
        <taxon>Bacteria</taxon>
        <taxon>Bacillati</taxon>
        <taxon>Actinomycetota</taxon>
        <taxon>Actinomycetes</taxon>
        <taxon>Micromonosporales</taxon>
        <taxon>Micromonosporaceae</taxon>
        <taxon>Actinoplanes</taxon>
    </lineage>
</organism>
<dbReference type="Gene3D" id="3.40.50.720">
    <property type="entry name" value="NAD(P)-binding Rossmann-like Domain"/>
    <property type="match status" value="1"/>
</dbReference>
<proteinExistence type="inferred from homology"/>
<dbReference type="PANTHER" id="PTHR42748">
    <property type="entry name" value="NITROGEN METABOLITE REPRESSION PROTEIN NMRA FAMILY MEMBER"/>
    <property type="match status" value="1"/>
</dbReference>
<dbReference type="CDD" id="cd05251">
    <property type="entry name" value="NmrA_like_SDR_a"/>
    <property type="match status" value="1"/>
</dbReference>
<sequence length="321" mass="34027">MSDRRVITVLGATGRQGGSVVRAIAADPDGGFTARAVTRDKNSAKAKELGDLGVEVVEADLDDEAGLRRAFDGAHGAFVVTNFWEPLDAGSQATTRTERERAQVRNAAGAAAAAGLQHVIWSTLEDTRRYLPGASRPEGGYPVPHADGKADADAFFRDAGVPTTFVNAPMYYEMPLTLTPPRRAENGAVVLALPIGAVQVVSGTVENVGRVAYGIFKAGDPMIGRTVPIASDLTTGEQFAEGIAAALGEPVRYVPLDPAALLASGMPDAEEVVNMFQFFINAEKDLVAGVDFDLLRRFGADLQPFADWAVANRDRFRALGL</sequence>
<dbReference type="AlphaFoldDB" id="A0A1H1SY07"/>
<accession>A0A1H1SY07</accession>
<dbReference type="SUPFAM" id="SSF51735">
    <property type="entry name" value="NAD(P)-binding Rossmann-fold domains"/>
    <property type="match status" value="1"/>
</dbReference>